<dbReference type="InterPro" id="IPR000182">
    <property type="entry name" value="GNAT_dom"/>
</dbReference>
<name>A0A8J7F7J4_9CYAN</name>
<feature type="domain" description="N-acetyltransferase" evidence="1">
    <location>
        <begin position="4"/>
        <end position="158"/>
    </location>
</feature>
<dbReference type="GO" id="GO:0016747">
    <property type="term" value="F:acyltransferase activity, transferring groups other than amino-acyl groups"/>
    <property type="evidence" value="ECO:0007669"/>
    <property type="project" value="InterPro"/>
</dbReference>
<organism evidence="2 3">
    <name type="scientific">Plectonema cf. radiosum LEGE 06105</name>
    <dbReference type="NCBI Taxonomy" id="945769"/>
    <lineage>
        <taxon>Bacteria</taxon>
        <taxon>Bacillati</taxon>
        <taxon>Cyanobacteriota</taxon>
        <taxon>Cyanophyceae</taxon>
        <taxon>Oscillatoriophycideae</taxon>
        <taxon>Oscillatoriales</taxon>
        <taxon>Microcoleaceae</taxon>
        <taxon>Plectonema</taxon>
    </lineage>
</organism>
<dbReference type="PROSITE" id="PS51186">
    <property type="entry name" value="GNAT"/>
    <property type="match status" value="1"/>
</dbReference>
<evidence type="ECO:0000259" key="1">
    <source>
        <dbReference type="PROSITE" id="PS51186"/>
    </source>
</evidence>
<dbReference type="Proteomes" id="UP000620559">
    <property type="component" value="Unassembled WGS sequence"/>
</dbReference>
<gene>
    <name evidence="2" type="ORF">IQ247_12555</name>
</gene>
<protein>
    <submittedName>
        <fullName evidence="2">GNAT family N-acetyltransferase</fullName>
    </submittedName>
</protein>
<dbReference type="RefSeq" id="WP_193920440.1">
    <property type="nucleotide sequence ID" value="NZ_JADEWL010000034.1"/>
</dbReference>
<sequence>MENIRLKPTDDNDLNFVLQAEQNQENRSFVNPWTKQQHRESLSNSNIAHFIVERTTDNCPVGYAILADLMNFYQSIELRRIVITDKGKGYGRATLKLIKKLSFEEFSAHRLWLDVKEDNHRAKRLYESEGFTVEGCLRECLNISNTWESLVIMSMLNIEYFNA</sequence>
<dbReference type="PANTHER" id="PTHR43415:SF3">
    <property type="entry name" value="GNAT-FAMILY ACETYLTRANSFERASE"/>
    <property type="match status" value="1"/>
</dbReference>
<reference evidence="2" key="1">
    <citation type="submission" date="2020-10" db="EMBL/GenBank/DDBJ databases">
        <authorList>
            <person name="Castelo-Branco R."/>
            <person name="Eusebio N."/>
            <person name="Adriana R."/>
            <person name="Vieira A."/>
            <person name="Brugerolle De Fraissinette N."/>
            <person name="Rezende De Castro R."/>
            <person name="Schneider M.P."/>
            <person name="Vasconcelos V."/>
            <person name="Leao P.N."/>
        </authorList>
    </citation>
    <scope>NUCLEOTIDE SEQUENCE</scope>
    <source>
        <strain evidence="2">LEGE 06105</strain>
    </source>
</reference>
<dbReference type="SUPFAM" id="SSF55729">
    <property type="entry name" value="Acyl-CoA N-acyltransferases (Nat)"/>
    <property type="match status" value="1"/>
</dbReference>
<evidence type="ECO:0000313" key="3">
    <source>
        <dbReference type="Proteomes" id="UP000620559"/>
    </source>
</evidence>
<dbReference type="AlphaFoldDB" id="A0A8J7F7J4"/>
<dbReference type="Gene3D" id="3.40.630.30">
    <property type="match status" value="1"/>
</dbReference>
<dbReference type="PANTHER" id="PTHR43415">
    <property type="entry name" value="SPERMIDINE N(1)-ACETYLTRANSFERASE"/>
    <property type="match status" value="1"/>
</dbReference>
<comment type="caution">
    <text evidence="2">The sequence shown here is derived from an EMBL/GenBank/DDBJ whole genome shotgun (WGS) entry which is preliminary data.</text>
</comment>
<dbReference type="InterPro" id="IPR016181">
    <property type="entry name" value="Acyl_CoA_acyltransferase"/>
</dbReference>
<proteinExistence type="predicted"/>
<keyword evidence="3" id="KW-1185">Reference proteome</keyword>
<accession>A0A8J7F7J4</accession>
<evidence type="ECO:0000313" key="2">
    <source>
        <dbReference type="EMBL" id="MBE9213489.1"/>
    </source>
</evidence>
<dbReference type="EMBL" id="JADEWL010000034">
    <property type="protein sequence ID" value="MBE9213489.1"/>
    <property type="molecule type" value="Genomic_DNA"/>
</dbReference>
<dbReference type="Pfam" id="PF13302">
    <property type="entry name" value="Acetyltransf_3"/>
    <property type="match status" value="1"/>
</dbReference>